<organism evidence="1 2">
    <name type="scientific">Penicillium capsulatum</name>
    <dbReference type="NCBI Taxonomy" id="69766"/>
    <lineage>
        <taxon>Eukaryota</taxon>
        <taxon>Fungi</taxon>
        <taxon>Dikarya</taxon>
        <taxon>Ascomycota</taxon>
        <taxon>Pezizomycotina</taxon>
        <taxon>Eurotiomycetes</taxon>
        <taxon>Eurotiomycetidae</taxon>
        <taxon>Eurotiales</taxon>
        <taxon>Aspergillaceae</taxon>
        <taxon>Penicillium</taxon>
    </lineage>
</organism>
<proteinExistence type="predicted"/>
<dbReference type="OrthoDB" id="412005at2759"/>
<evidence type="ECO:0008006" key="3">
    <source>
        <dbReference type="Google" id="ProtNLM"/>
    </source>
</evidence>
<sequence length="528" mass="58019">MEIDTVIVGNGPSAMILSYILHGYIPFYKSTPPHPDPLLDAKLRQTSNLLHADVAALTAHFAASRLSYSTQALPANVLWDTLVRPSIDTDEPGSTSNVEWQHVPEKAVSHLVMGKSSHPGGQWTEDPDGASWDIQTLSYAAMLSLPGYSFTDHHQRVKGEPLPPYTRPTRREIADYFRAYPAAVGIDEVFRCGEELTGIARTANGFYIQSHDIHCRQLVLASGIFSQILAPAPILQSLLLTHPTPSVPLLVVGSGFSAADAIISAGADQKILHVFKWAPEERPSPLRSCHQQAYPEYAGIYRLMKRAALASGSTGQNRRQNRRTTSTAFLESRMWDQVYEGVANVEIIGVETRDDLAQVTFRHRGGSTFSRPVRGLVYAAGRRGTLDYLNPSLRSEVLEHETHDATVSGQTLRAKVIEDLEVARGVHVIGSLTGDSLVRFAYGGCVLAAGRLIGRQHGERETRSPCSSLAPTRSQSSFAVMNGMDGHHVYPTGDPTSAQRDTMSKVSATTSRRSWWQTLVWMWDGLTR</sequence>
<reference evidence="1" key="1">
    <citation type="submission" date="2022-11" db="EMBL/GenBank/DDBJ databases">
        <authorList>
            <person name="Petersen C."/>
        </authorList>
    </citation>
    <scope>NUCLEOTIDE SEQUENCE</scope>
    <source>
        <strain evidence="1">IBT 21917</strain>
    </source>
</reference>
<accession>A0A9W9LKV5</accession>
<dbReference type="InterPro" id="IPR029731">
    <property type="entry name" value="OSGIN1/2"/>
</dbReference>
<comment type="caution">
    <text evidence="1">The sequence shown here is derived from an EMBL/GenBank/DDBJ whole genome shotgun (WGS) entry which is preliminary data.</text>
</comment>
<dbReference type="AlphaFoldDB" id="A0A9W9LKV5"/>
<evidence type="ECO:0000313" key="2">
    <source>
        <dbReference type="Proteomes" id="UP001146351"/>
    </source>
</evidence>
<reference evidence="1" key="2">
    <citation type="journal article" date="2023" name="IMA Fungus">
        <title>Comparative genomic study of the Penicillium genus elucidates a diverse pangenome and 15 lateral gene transfer events.</title>
        <authorList>
            <person name="Petersen C."/>
            <person name="Sorensen T."/>
            <person name="Nielsen M.R."/>
            <person name="Sondergaard T.E."/>
            <person name="Sorensen J.L."/>
            <person name="Fitzpatrick D.A."/>
            <person name="Frisvad J.C."/>
            <person name="Nielsen K.L."/>
        </authorList>
    </citation>
    <scope>NUCLEOTIDE SEQUENCE</scope>
    <source>
        <strain evidence="1">IBT 21917</strain>
    </source>
</reference>
<dbReference type="SUPFAM" id="SSF51905">
    <property type="entry name" value="FAD/NAD(P)-binding domain"/>
    <property type="match status" value="1"/>
</dbReference>
<dbReference type="Gene3D" id="3.50.50.60">
    <property type="entry name" value="FAD/NAD(P)-binding domain"/>
    <property type="match status" value="1"/>
</dbReference>
<dbReference type="EMBL" id="JAPQKO010000005">
    <property type="protein sequence ID" value="KAJ5161013.1"/>
    <property type="molecule type" value="Genomic_DNA"/>
</dbReference>
<keyword evidence="2" id="KW-1185">Reference proteome</keyword>
<evidence type="ECO:0000313" key="1">
    <source>
        <dbReference type="EMBL" id="KAJ5161013.1"/>
    </source>
</evidence>
<dbReference type="Proteomes" id="UP001146351">
    <property type="component" value="Unassembled WGS sequence"/>
</dbReference>
<dbReference type="InterPro" id="IPR036188">
    <property type="entry name" value="FAD/NAD-bd_sf"/>
</dbReference>
<protein>
    <recommendedName>
        <fullName evidence="3">FAD/NAD(P)-binding domain-containing protein</fullName>
    </recommendedName>
</protein>
<dbReference type="PANTHER" id="PTHR15192:SF8">
    <property type="entry name" value="FAD_NAD(P)-BINDING DOMAIN-CONTAINING PROTEIN"/>
    <property type="match status" value="1"/>
</dbReference>
<dbReference type="PANTHER" id="PTHR15192">
    <property type="entry name" value="PROTEIN CBG05349"/>
    <property type="match status" value="1"/>
</dbReference>
<name>A0A9W9LKV5_9EURO</name>
<gene>
    <name evidence="1" type="ORF">N7492_006405</name>
</gene>